<dbReference type="PANTHER" id="PTHR11647">
    <property type="entry name" value="HYDRANTOINASE/DIHYDROPYRIMIDINASE FAMILY MEMBER"/>
    <property type="match status" value="1"/>
</dbReference>
<comment type="caution">
    <text evidence="2">The sequence shown here is derived from an EMBL/GenBank/DDBJ whole genome shotgun (WGS) entry which is preliminary data.</text>
</comment>
<dbReference type="SUPFAM" id="SSF51556">
    <property type="entry name" value="Metallo-dependent hydrolases"/>
    <property type="match status" value="1"/>
</dbReference>
<accession>A0A3A4N6I6</accession>
<dbReference type="InterPro" id="IPR032466">
    <property type="entry name" value="Metal_Hydrolase"/>
</dbReference>
<organism evidence="2 3">
    <name type="scientific">Abyssobacteria bacterium (strain SURF_5)</name>
    <dbReference type="NCBI Taxonomy" id="2093360"/>
    <lineage>
        <taxon>Bacteria</taxon>
        <taxon>Pseudomonadati</taxon>
        <taxon>Candidatus Hydrogenedentota</taxon>
        <taxon>Candidatus Abyssobacteria</taxon>
    </lineage>
</organism>
<dbReference type="Gene3D" id="2.30.40.10">
    <property type="entry name" value="Urease, subunit C, domain 1"/>
    <property type="match status" value="1"/>
</dbReference>
<dbReference type="InterPro" id="IPR050378">
    <property type="entry name" value="Metallo-dep_Hydrolases_sf"/>
</dbReference>
<evidence type="ECO:0000259" key="1">
    <source>
        <dbReference type="Pfam" id="PF07969"/>
    </source>
</evidence>
<name>A0A3A4N6I6_ABYX5</name>
<gene>
    <name evidence="2" type="ORF">C4520_16780</name>
</gene>
<dbReference type="Gene3D" id="3.20.20.140">
    <property type="entry name" value="Metal-dependent hydrolases"/>
    <property type="match status" value="2"/>
</dbReference>
<dbReference type="GO" id="GO:0005829">
    <property type="term" value="C:cytosol"/>
    <property type="evidence" value="ECO:0007669"/>
    <property type="project" value="TreeGrafter"/>
</dbReference>
<dbReference type="PANTHER" id="PTHR11647:SF1">
    <property type="entry name" value="COLLAPSIN RESPONSE MEDIATOR PROTEIN"/>
    <property type="match status" value="1"/>
</dbReference>
<dbReference type="AlphaFoldDB" id="A0A3A4N6I6"/>
<protein>
    <submittedName>
        <fullName evidence="2">D-aminoacylase</fullName>
    </submittedName>
</protein>
<dbReference type="EMBL" id="QZKU01000115">
    <property type="protein sequence ID" value="RJP17418.1"/>
    <property type="molecule type" value="Genomic_DNA"/>
</dbReference>
<reference evidence="2 3" key="1">
    <citation type="journal article" date="2017" name="ISME J.">
        <title>Energy and carbon metabolisms in a deep terrestrial subsurface fluid microbial community.</title>
        <authorList>
            <person name="Momper L."/>
            <person name="Jungbluth S.P."/>
            <person name="Lee M.D."/>
            <person name="Amend J.P."/>
        </authorList>
    </citation>
    <scope>NUCLEOTIDE SEQUENCE [LARGE SCALE GENOMIC DNA]</scope>
    <source>
        <strain evidence="2">SURF_5</strain>
    </source>
</reference>
<feature type="domain" description="Amidohydrolase 3" evidence="1">
    <location>
        <begin position="45"/>
        <end position="533"/>
    </location>
</feature>
<dbReference type="SUPFAM" id="SSF51338">
    <property type="entry name" value="Composite domain of metallo-dependent hydrolases"/>
    <property type="match status" value="1"/>
</dbReference>
<sequence>MTFDVLIKHGNVIDGSGKAAFRADVGISGDRIADVGDLAGAQADRVIDASGMVVTPGFIDIHSHFDWPILDPDHSDLLSPLLKQGVTTMVTGNCGFSPAPLSSRFKEIAMRRAISLLLGDMPAGKNLDEVFPWHSMGQFLDHIDRQGVSFNVAELVGHAALHFAVKGEDTAPPNKEELEKMKQLVRRSLEEGAFGISTGLGYSPGIFSPQEEVIEFAKIVKEYNAMFPSHLQAYSWVSPAYEEIGGEPHNLRSVKDFIKVGELTGQPLQISHLIFVGQNTWQSTTDAVINEIEAAVKRGIDVGFDAYAYTVGISTIAVIFPAWALPDLVNNLKNPQTRERIRAEMDTAKVLLQFDYDDLVLMWGGVPSLEKYEGKNVREIAEMRNEDPFDAYCYLVVESKVLARIFLAQYSGNKRDEAVLRRVLAHPLNSFETDCMITRKGWQYPNSWGNYPRILGHYVRELKLMSLEEAVRKMTSLPAARTGLKDRGLLKKAYAADVVAFDPKTVIDHATLKNPTAESEGIKYVLLNGHVVVDNGTYKSRQLHGKVLRRS</sequence>
<dbReference type="Proteomes" id="UP000265882">
    <property type="component" value="Unassembled WGS sequence"/>
</dbReference>
<dbReference type="Pfam" id="PF07969">
    <property type="entry name" value="Amidohydro_3"/>
    <property type="match status" value="1"/>
</dbReference>
<evidence type="ECO:0000313" key="3">
    <source>
        <dbReference type="Proteomes" id="UP000265882"/>
    </source>
</evidence>
<dbReference type="InterPro" id="IPR011059">
    <property type="entry name" value="Metal-dep_hydrolase_composite"/>
</dbReference>
<evidence type="ECO:0000313" key="2">
    <source>
        <dbReference type="EMBL" id="RJP17418.1"/>
    </source>
</evidence>
<dbReference type="CDD" id="cd01297">
    <property type="entry name" value="D-aminoacylase"/>
    <property type="match status" value="1"/>
</dbReference>
<dbReference type="InterPro" id="IPR013108">
    <property type="entry name" value="Amidohydro_3"/>
</dbReference>
<proteinExistence type="predicted"/>
<dbReference type="GO" id="GO:0016812">
    <property type="term" value="F:hydrolase activity, acting on carbon-nitrogen (but not peptide) bonds, in cyclic amides"/>
    <property type="evidence" value="ECO:0007669"/>
    <property type="project" value="TreeGrafter"/>
</dbReference>